<dbReference type="EMBL" id="BARU01020639">
    <property type="protein sequence ID" value="GAH51283.1"/>
    <property type="molecule type" value="Genomic_DNA"/>
</dbReference>
<name>X1I148_9ZZZZ</name>
<dbReference type="AlphaFoldDB" id="X1I148"/>
<evidence type="ECO:0000313" key="2">
    <source>
        <dbReference type="EMBL" id="GAH51283.1"/>
    </source>
</evidence>
<feature type="non-terminal residue" evidence="2">
    <location>
        <position position="1"/>
    </location>
</feature>
<proteinExistence type="predicted"/>
<accession>X1I148</accession>
<comment type="caution">
    <text evidence="2">The sequence shown here is derived from an EMBL/GenBank/DDBJ whole genome shotgun (WGS) entry which is preliminary data.</text>
</comment>
<feature type="region of interest" description="Disordered" evidence="1">
    <location>
        <begin position="31"/>
        <end position="58"/>
    </location>
</feature>
<reference evidence="2" key="1">
    <citation type="journal article" date="2014" name="Front. Microbiol.">
        <title>High frequency of phylogenetically diverse reductive dehalogenase-homologous genes in deep subseafloor sedimentary metagenomes.</title>
        <authorList>
            <person name="Kawai M."/>
            <person name="Futagami T."/>
            <person name="Toyoda A."/>
            <person name="Takaki Y."/>
            <person name="Nishi S."/>
            <person name="Hori S."/>
            <person name="Arai W."/>
            <person name="Tsubouchi T."/>
            <person name="Morono Y."/>
            <person name="Uchiyama I."/>
            <person name="Ito T."/>
            <person name="Fujiyama A."/>
            <person name="Inagaki F."/>
            <person name="Takami H."/>
        </authorList>
    </citation>
    <scope>NUCLEOTIDE SEQUENCE</scope>
    <source>
        <strain evidence="2">Expedition CK06-06</strain>
    </source>
</reference>
<sequence length="58" mass="6231">TNGMGEYSYWYHSFSGAYYWVAAGIKKEKEKWPPECGAAPPSSSGDRGQGISGRRGGG</sequence>
<protein>
    <submittedName>
        <fullName evidence="2">Uncharacterized protein</fullName>
    </submittedName>
</protein>
<organism evidence="2">
    <name type="scientific">marine sediment metagenome</name>
    <dbReference type="NCBI Taxonomy" id="412755"/>
    <lineage>
        <taxon>unclassified sequences</taxon>
        <taxon>metagenomes</taxon>
        <taxon>ecological metagenomes</taxon>
    </lineage>
</organism>
<evidence type="ECO:0000256" key="1">
    <source>
        <dbReference type="SAM" id="MobiDB-lite"/>
    </source>
</evidence>
<gene>
    <name evidence="2" type="ORF">S03H2_33865</name>
</gene>
<feature type="compositionally biased region" description="Gly residues" evidence="1">
    <location>
        <begin position="47"/>
        <end position="58"/>
    </location>
</feature>